<dbReference type="Proteomes" id="UP000199069">
    <property type="component" value="Unassembled WGS sequence"/>
</dbReference>
<accession>A0A0K3CSM9</accession>
<dbReference type="Pfam" id="PF10521">
    <property type="entry name" value="Tti2"/>
    <property type="match status" value="1"/>
</dbReference>
<dbReference type="SUPFAM" id="SSF48371">
    <property type="entry name" value="ARM repeat"/>
    <property type="match status" value="1"/>
</dbReference>
<dbReference type="GO" id="GO:0110078">
    <property type="term" value="C:TTT Hsp90 cochaperone complex"/>
    <property type="evidence" value="ECO:0007669"/>
    <property type="project" value="InterPro"/>
</dbReference>
<dbReference type="OrthoDB" id="6417021at2759"/>
<name>A0A0K3CSM9_RHOTO</name>
<dbReference type="OMA" id="WIGMNES"/>
<evidence type="ECO:0000256" key="1">
    <source>
        <dbReference type="ARBA" id="ARBA00034736"/>
    </source>
</evidence>
<gene>
    <name evidence="2" type="primary">FGENESH: predicted gene_18.47</name>
    <name evidence="3" type="ORF">AAT19DRAFT_11820</name>
    <name evidence="2" type="ORF">BN2166_0073960</name>
</gene>
<sequence length="513" mass="55728">MSTQLEEVLQLLNDFPNEQAALAQALRVKDVLPKPEDDVWRPPTQQTLLSECLGRLAVLATPPAHYGDDDEDLDASAALAKERFLRNLRSLSQLAHALLRRLVQPSEPATRDELDLRARIVMSFGRFTGHSAVAAEASSAAICDELLSQPPFIRLPLLRHILSVSLPPFFKPHPNLNPSTGRVLSRPLGGDSGIQHWYEEGEDVATSWQRQPGLGAVVELVISALKPGEIEDLWPLLLPPLLAYLDDYDAKNKLIGLSLLDALLAQVDASLLRRTGVGKVFEKSLDLCFSSLSNPLTPDLLARAHPVALNLLNLQYPPFNPARPADKDDSARFTALCSLLASSVIKAWEFKGGNVEVETVSCRALSPLLDAFGSGTIRYLQILVPHLAHLLATTATAGGEGTWTLETVELMTEASRALLSVIKNGKLRIKRWEGRIGGAAAQCWIGMNESPAANKLPSSEASAKAMEELEESLQQVMAALEEATGSGQAIAERLQRLDTSFNRLVQASAAIVQ</sequence>
<evidence type="ECO:0000313" key="2">
    <source>
        <dbReference type="EMBL" id="CTR11535.1"/>
    </source>
</evidence>
<dbReference type="PANTHER" id="PTHR32226:SF2">
    <property type="entry name" value="TELO2-INTERACTING PROTEIN 2"/>
    <property type="match status" value="1"/>
</dbReference>
<dbReference type="AlphaFoldDB" id="A0A0K3CSM9"/>
<dbReference type="PANTHER" id="PTHR32226">
    <property type="entry name" value="TELO2-INTERACTING PROTEIN 2"/>
    <property type="match status" value="1"/>
</dbReference>
<comment type="similarity">
    <text evidence="1">Belongs to the TTI2 family.</text>
</comment>
<protein>
    <submittedName>
        <fullName evidence="2">Uncharacterized protein</fullName>
    </submittedName>
</protein>
<reference evidence="2 4" key="1">
    <citation type="submission" date="2015-07" db="EMBL/GenBank/DDBJ databases">
        <authorList>
            <person name="Cajimat M.N.B."/>
            <person name="Milazzo M.L."/>
            <person name="Fulhorst C.F."/>
        </authorList>
    </citation>
    <scope>NUCLEOTIDE SEQUENCE [LARGE SCALE GENOMIC DNA]</scope>
    <source>
        <strain evidence="2">Single colony</strain>
    </source>
</reference>
<dbReference type="GO" id="GO:0005829">
    <property type="term" value="C:cytosol"/>
    <property type="evidence" value="ECO:0007669"/>
    <property type="project" value="TreeGrafter"/>
</dbReference>
<evidence type="ECO:0000313" key="3">
    <source>
        <dbReference type="EMBL" id="PRQ69799.1"/>
    </source>
</evidence>
<reference evidence="3 5" key="2">
    <citation type="journal article" date="2018" name="Elife">
        <title>Functional genomics of lipid metabolism in the oleaginous yeast Rhodosporidium toruloides.</title>
        <authorList>
            <person name="Coradetti S.T."/>
            <person name="Pinel D."/>
            <person name="Geiselman G."/>
            <person name="Ito M."/>
            <person name="Mondo S."/>
            <person name="Reilly M.C."/>
            <person name="Cheng Y.F."/>
            <person name="Bauer S."/>
            <person name="Grigoriev I."/>
            <person name="Gladden J.M."/>
            <person name="Simmons B.A."/>
            <person name="Brem R."/>
            <person name="Arkin A.P."/>
            <person name="Skerker J.M."/>
        </authorList>
    </citation>
    <scope>NUCLEOTIDE SEQUENCE [LARGE SCALE GENOMIC DNA]</scope>
    <source>
        <strain evidence="3 5">NBRC 0880</strain>
    </source>
</reference>
<dbReference type="InterPro" id="IPR016024">
    <property type="entry name" value="ARM-type_fold"/>
</dbReference>
<organism evidence="2 4">
    <name type="scientific">Rhodotorula toruloides</name>
    <name type="common">Yeast</name>
    <name type="synonym">Rhodosporidium toruloides</name>
    <dbReference type="NCBI Taxonomy" id="5286"/>
    <lineage>
        <taxon>Eukaryota</taxon>
        <taxon>Fungi</taxon>
        <taxon>Dikarya</taxon>
        <taxon>Basidiomycota</taxon>
        <taxon>Pucciniomycotina</taxon>
        <taxon>Microbotryomycetes</taxon>
        <taxon>Sporidiobolales</taxon>
        <taxon>Sporidiobolaceae</taxon>
        <taxon>Rhodotorula</taxon>
    </lineage>
</organism>
<dbReference type="EMBL" id="LCTV02000018">
    <property type="protein sequence ID" value="PRQ69799.1"/>
    <property type="molecule type" value="Genomic_DNA"/>
</dbReference>
<keyword evidence="4" id="KW-1185">Reference proteome</keyword>
<proteinExistence type="inferred from homology"/>
<evidence type="ECO:0000313" key="5">
    <source>
        <dbReference type="Proteomes" id="UP000239560"/>
    </source>
</evidence>
<dbReference type="STRING" id="5286.A0A0K3CSM9"/>
<dbReference type="EMBL" id="CWKI01000018">
    <property type="protein sequence ID" value="CTR11535.1"/>
    <property type="molecule type" value="Genomic_DNA"/>
</dbReference>
<dbReference type="GO" id="GO:0005634">
    <property type="term" value="C:nucleus"/>
    <property type="evidence" value="ECO:0007669"/>
    <property type="project" value="TreeGrafter"/>
</dbReference>
<dbReference type="Proteomes" id="UP000239560">
    <property type="component" value="Unassembled WGS sequence"/>
</dbReference>
<evidence type="ECO:0000313" key="4">
    <source>
        <dbReference type="Proteomes" id="UP000199069"/>
    </source>
</evidence>
<dbReference type="InterPro" id="IPR018870">
    <property type="entry name" value="Tti2"/>
</dbReference>